<dbReference type="RefSeq" id="WP_057706544.1">
    <property type="nucleotide sequence ID" value="NZ_JQCL01000057.1"/>
</dbReference>
<evidence type="ECO:0000313" key="3">
    <source>
        <dbReference type="Proteomes" id="UP000051783"/>
    </source>
</evidence>
<dbReference type="OrthoDB" id="2281766at2"/>
<organism evidence="2 3">
    <name type="scientific">Lactiplantibacillus xiangfangensis</name>
    <dbReference type="NCBI Taxonomy" id="942150"/>
    <lineage>
        <taxon>Bacteria</taxon>
        <taxon>Bacillati</taxon>
        <taxon>Bacillota</taxon>
        <taxon>Bacilli</taxon>
        <taxon>Lactobacillales</taxon>
        <taxon>Lactobacillaceae</taxon>
        <taxon>Lactiplantibacillus</taxon>
    </lineage>
</organism>
<protein>
    <submittedName>
        <fullName evidence="2">Lipoprotein</fullName>
    </submittedName>
</protein>
<dbReference type="EMBL" id="JQCL01000057">
    <property type="protein sequence ID" value="KRO11030.1"/>
    <property type="molecule type" value="Genomic_DNA"/>
</dbReference>
<evidence type="ECO:0000256" key="1">
    <source>
        <dbReference type="SAM" id="MobiDB-lite"/>
    </source>
</evidence>
<name>A0A0R2MBH4_9LACO</name>
<reference evidence="2 3" key="1">
    <citation type="journal article" date="2015" name="Genome Announc.">
        <title>Expanding the biotechnology potential of lactobacilli through comparative genomics of 213 strains and associated genera.</title>
        <authorList>
            <person name="Sun Z."/>
            <person name="Harris H.M."/>
            <person name="McCann A."/>
            <person name="Guo C."/>
            <person name="Argimon S."/>
            <person name="Zhang W."/>
            <person name="Yang X."/>
            <person name="Jeffery I.B."/>
            <person name="Cooney J.C."/>
            <person name="Kagawa T.F."/>
            <person name="Liu W."/>
            <person name="Song Y."/>
            <person name="Salvetti E."/>
            <person name="Wrobel A."/>
            <person name="Rasinkangas P."/>
            <person name="Parkhill J."/>
            <person name="Rea M.C."/>
            <person name="O'Sullivan O."/>
            <person name="Ritari J."/>
            <person name="Douillard F.P."/>
            <person name="Paul Ross R."/>
            <person name="Yang R."/>
            <person name="Briner A.E."/>
            <person name="Felis G.E."/>
            <person name="de Vos W.M."/>
            <person name="Barrangou R."/>
            <person name="Klaenhammer T.R."/>
            <person name="Caufield P.W."/>
            <person name="Cui Y."/>
            <person name="Zhang H."/>
            <person name="O'Toole P.W."/>
        </authorList>
    </citation>
    <scope>NUCLEOTIDE SEQUENCE [LARGE SCALE GENOMIC DNA]</scope>
    <source>
        <strain evidence="2 3">LMG 26013</strain>
    </source>
</reference>
<keyword evidence="2" id="KW-0449">Lipoprotein</keyword>
<feature type="region of interest" description="Disordered" evidence="1">
    <location>
        <begin position="191"/>
        <end position="251"/>
    </location>
</feature>
<proteinExistence type="predicted"/>
<dbReference type="Proteomes" id="UP000051783">
    <property type="component" value="Unassembled WGS sequence"/>
</dbReference>
<evidence type="ECO:0000313" key="2">
    <source>
        <dbReference type="EMBL" id="KRO11030.1"/>
    </source>
</evidence>
<sequence>MDHAYRAPWRLILIALIGLVTLSGCAKTTGGATASSATTADSSGAVLTKADQQISQQKISAARQTLERATAPTKAVKNLATGLKYYQDAEEALKDNQLSLAKGYFQTLNDYQGTTDETFIAARRKLVRQYQAVKLANGYYNAARDDLSMHDLSEAKANIDKLDRLDAIHPIIKKLQENALDMKQAIMNYEASQSTSSGSASSTVTSSSSSTSSATSSDSQSSATSSDSSSAANGSSTATSSADSSSSNDSDLTTADIIKQFQDAAGGSFANDTEFDITKKTSTYYQIDVIPAANAKDSSTETYRYYPDSGQVTKLDASTGEFN</sequence>
<dbReference type="PATRIC" id="fig|942150.3.peg.2838"/>
<comment type="caution">
    <text evidence="2">The sequence shown here is derived from an EMBL/GenBank/DDBJ whole genome shotgun (WGS) entry which is preliminary data.</text>
</comment>
<keyword evidence="3" id="KW-1185">Reference proteome</keyword>
<accession>A0A0R2MBH4</accession>
<dbReference type="AlphaFoldDB" id="A0A0R2MBH4"/>
<gene>
    <name evidence="2" type="ORF">IV64_GL002726</name>
</gene>
<dbReference type="PROSITE" id="PS51257">
    <property type="entry name" value="PROKAR_LIPOPROTEIN"/>
    <property type="match status" value="1"/>
</dbReference>